<dbReference type="Proteomes" id="UP000239539">
    <property type="component" value="Unassembled WGS sequence"/>
</dbReference>
<keyword evidence="2" id="KW-1185">Reference proteome</keyword>
<dbReference type="RefSeq" id="WP_105929942.1">
    <property type="nucleotide sequence ID" value="NZ_PVNO01000005.1"/>
</dbReference>
<gene>
    <name evidence="1" type="ORF">C6Y39_03530</name>
</gene>
<dbReference type="InterPro" id="IPR043129">
    <property type="entry name" value="ATPase_NBD"/>
</dbReference>
<protein>
    <submittedName>
        <fullName evidence="1">Agglutinin biogenesis protein MshI</fullName>
    </submittedName>
</protein>
<dbReference type="EMBL" id="PVNO01000005">
    <property type="protein sequence ID" value="PRO70316.1"/>
    <property type="molecule type" value="Genomic_DNA"/>
</dbReference>
<evidence type="ECO:0000313" key="2">
    <source>
        <dbReference type="Proteomes" id="UP000239539"/>
    </source>
</evidence>
<evidence type="ECO:0000313" key="1">
    <source>
        <dbReference type="EMBL" id="PRO70316.1"/>
    </source>
</evidence>
<proteinExistence type="predicted"/>
<comment type="caution">
    <text evidence="1">The sequence shown here is derived from an EMBL/GenBank/DDBJ whole genome shotgun (WGS) entry which is preliminary data.</text>
</comment>
<dbReference type="SUPFAM" id="SSF53067">
    <property type="entry name" value="Actin-like ATPase domain"/>
    <property type="match status" value="1"/>
</dbReference>
<name>A0ABX5CV43_9ALTE</name>
<organism evidence="1 2">
    <name type="scientific">Alteromonas gracilis</name>
    <dbReference type="NCBI Taxonomy" id="1479524"/>
    <lineage>
        <taxon>Bacteria</taxon>
        <taxon>Pseudomonadati</taxon>
        <taxon>Pseudomonadota</taxon>
        <taxon>Gammaproteobacteria</taxon>
        <taxon>Alteromonadales</taxon>
        <taxon>Alteromonadaceae</taxon>
        <taxon>Alteromonas/Salinimonas group</taxon>
        <taxon>Alteromonas</taxon>
    </lineage>
</organism>
<accession>A0ABX5CV43</accession>
<sequence>MFSKPFTSQTKKTTLTIGISIGAAELHLVAVDCGDTSVVLGSVTSFPFDPQGPLDKQISSALSAFEKESFRLSVVLSQDMYQMVQVEKPDVPEEDIAAALPWTLGELVPYDANNMVLDYVDYPVQTRVGGKKINVFAAEKSSLSSVVRTIARKKKQALTHIHTKEILITEMVPDDDYARLLIVQEPNSEPFLMIVRSRAIWLARRLRGFVNKVNDEAGMSQLSDALGLEIQRSMDFYESQLKQPPLKEILFNTQFDCVPVIERLKPFQPAAMNVFTPQLQLADVVEPTCHFALASALVAAREGQ</sequence>
<reference evidence="2" key="1">
    <citation type="journal article" date="2020" name="Int. J. Syst. Evol. Microbiol.">
        <title>Alteromonas alba sp. nov., a marine bacterium isolated from the seawater of the West Pacific Ocean.</title>
        <authorList>
            <person name="Sun C."/>
            <person name="Wu Y.-H."/>
            <person name="Xamxidin M."/>
            <person name="Cheng H."/>
            <person name="Xu X.-W."/>
        </authorList>
    </citation>
    <scope>NUCLEOTIDE SEQUENCE [LARGE SCALE GENOMIC DNA]</scope>
    <source>
        <strain evidence="2">9a2</strain>
    </source>
</reference>